<dbReference type="AlphaFoldDB" id="A0AAE0N514"/>
<organism evidence="2 3">
    <name type="scientific">Lasiosphaeria ovina</name>
    <dbReference type="NCBI Taxonomy" id="92902"/>
    <lineage>
        <taxon>Eukaryota</taxon>
        <taxon>Fungi</taxon>
        <taxon>Dikarya</taxon>
        <taxon>Ascomycota</taxon>
        <taxon>Pezizomycotina</taxon>
        <taxon>Sordariomycetes</taxon>
        <taxon>Sordariomycetidae</taxon>
        <taxon>Sordariales</taxon>
        <taxon>Lasiosphaeriaceae</taxon>
        <taxon>Lasiosphaeria</taxon>
    </lineage>
</organism>
<keyword evidence="1" id="KW-0472">Membrane</keyword>
<keyword evidence="1" id="KW-0812">Transmembrane</keyword>
<feature type="transmembrane region" description="Helical" evidence="1">
    <location>
        <begin position="42"/>
        <end position="62"/>
    </location>
</feature>
<evidence type="ECO:0000256" key="1">
    <source>
        <dbReference type="SAM" id="Phobius"/>
    </source>
</evidence>
<reference evidence="2" key="1">
    <citation type="journal article" date="2023" name="Mol. Phylogenet. Evol.">
        <title>Genome-scale phylogeny and comparative genomics of the fungal order Sordariales.</title>
        <authorList>
            <person name="Hensen N."/>
            <person name="Bonometti L."/>
            <person name="Westerberg I."/>
            <person name="Brannstrom I.O."/>
            <person name="Guillou S."/>
            <person name="Cros-Aarteil S."/>
            <person name="Calhoun S."/>
            <person name="Haridas S."/>
            <person name="Kuo A."/>
            <person name="Mondo S."/>
            <person name="Pangilinan J."/>
            <person name="Riley R."/>
            <person name="LaButti K."/>
            <person name="Andreopoulos B."/>
            <person name="Lipzen A."/>
            <person name="Chen C."/>
            <person name="Yan M."/>
            <person name="Daum C."/>
            <person name="Ng V."/>
            <person name="Clum A."/>
            <person name="Steindorff A."/>
            <person name="Ohm R.A."/>
            <person name="Martin F."/>
            <person name="Silar P."/>
            <person name="Natvig D.O."/>
            <person name="Lalanne C."/>
            <person name="Gautier V."/>
            <person name="Ament-Velasquez S.L."/>
            <person name="Kruys A."/>
            <person name="Hutchinson M.I."/>
            <person name="Powell A.J."/>
            <person name="Barry K."/>
            <person name="Miller A.N."/>
            <person name="Grigoriev I.V."/>
            <person name="Debuchy R."/>
            <person name="Gladieux P."/>
            <person name="Hiltunen Thoren M."/>
            <person name="Johannesson H."/>
        </authorList>
    </citation>
    <scope>NUCLEOTIDE SEQUENCE</scope>
    <source>
        <strain evidence="2">CBS 958.72</strain>
    </source>
</reference>
<proteinExistence type="predicted"/>
<evidence type="ECO:0000313" key="3">
    <source>
        <dbReference type="Proteomes" id="UP001287356"/>
    </source>
</evidence>
<dbReference type="EMBL" id="JAULSN010000006">
    <property type="protein sequence ID" value="KAK3369689.1"/>
    <property type="molecule type" value="Genomic_DNA"/>
</dbReference>
<evidence type="ECO:0000313" key="2">
    <source>
        <dbReference type="EMBL" id="KAK3369689.1"/>
    </source>
</evidence>
<dbReference type="Proteomes" id="UP001287356">
    <property type="component" value="Unassembled WGS sequence"/>
</dbReference>
<keyword evidence="1" id="KW-1133">Transmembrane helix</keyword>
<name>A0AAE0N514_9PEZI</name>
<reference evidence="2" key="2">
    <citation type="submission" date="2023-06" db="EMBL/GenBank/DDBJ databases">
        <authorList>
            <consortium name="Lawrence Berkeley National Laboratory"/>
            <person name="Haridas S."/>
            <person name="Hensen N."/>
            <person name="Bonometti L."/>
            <person name="Westerberg I."/>
            <person name="Brannstrom I.O."/>
            <person name="Guillou S."/>
            <person name="Cros-Aarteil S."/>
            <person name="Calhoun S."/>
            <person name="Kuo A."/>
            <person name="Mondo S."/>
            <person name="Pangilinan J."/>
            <person name="Riley R."/>
            <person name="Labutti K."/>
            <person name="Andreopoulos B."/>
            <person name="Lipzen A."/>
            <person name="Chen C."/>
            <person name="Yanf M."/>
            <person name="Daum C."/>
            <person name="Ng V."/>
            <person name="Clum A."/>
            <person name="Steindorff A."/>
            <person name="Ohm R."/>
            <person name="Martin F."/>
            <person name="Silar P."/>
            <person name="Natvig D."/>
            <person name="Lalanne C."/>
            <person name="Gautier V."/>
            <person name="Ament-Velasquez S.L."/>
            <person name="Kruys A."/>
            <person name="Hutchinson M.I."/>
            <person name="Powell A.J."/>
            <person name="Barry K."/>
            <person name="Miller A.N."/>
            <person name="Grigoriev I.V."/>
            <person name="Debuchy R."/>
            <person name="Gladieux P."/>
            <person name="Thoren M.H."/>
            <person name="Johannesson H."/>
        </authorList>
    </citation>
    <scope>NUCLEOTIDE SEQUENCE</scope>
    <source>
        <strain evidence="2">CBS 958.72</strain>
    </source>
</reference>
<protein>
    <submittedName>
        <fullName evidence="2">Uncharacterized protein</fullName>
    </submittedName>
</protein>
<sequence length="192" mass="21323">MGIWRAKVGFRLISISVRRVVWVVGECGGVTSPHLPKTVVNYMWLCGMCCTYTTYAGGLALIREQYHTKIKARPAHTLHPPLPSVTLESPLFHQQSTERTSGLHHCERGHQGVGRPLQLNLPCEERGVSKSMQQAQEASEDGCVSVSRDPVHSCSSMALRRVFSPAPRRSTREIAFSGNDFQVFDSFPTSTQ</sequence>
<accession>A0AAE0N514</accession>
<gene>
    <name evidence="2" type="ORF">B0T24DRAFT_363893</name>
</gene>
<comment type="caution">
    <text evidence="2">The sequence shown here is derived from an EMBL/GenBank/DDBJ whole genome shotgun (WGS) entry which is preliminary data.</text>
</comment>
<keyword evidence="3" id="KW-1185">Reference proteome</keyword>